<comment type="pathway">
    <text evidence="14 15">Cofactor biosynthesis; adenosylcobalamin biosynthesis; precorrin-2 from uroporphyrinogen III: step 1/1.</text>
</comment>
<dbReference type="InterPro" id="IPR037115">
    <property type="entry name" value="Sirohaem_synt_dimer_dom_sf"/>
</dbReference>
<evidence type="ECO:0000256" key="8">
    <source>
        <dbReference type="ARBA" id="ARBA00023027"/>
    </source>
</evidence>
<dbReference type="Pfam" id="PF00590">
    <property type="entry name" value="TP_methylase"/>
    <property type="match status" value="1"/>
</dbReference>
<dbReference type="EMBL" id="QZEI01000009">
    <property type="protein sequence ID" value="RLV61030.1"/>
    <property type="molecule type" value="Genomic_DNA"/>
</dbReference>
<reference evidence="20 21" key="1">
    <citation type="submission" date="2018-09" db="EMBL/GenBank/DDBJ databases">
        <title>Phylogeny of the Shewanellaceae, and recommendation for two new genera, Pseudoshewanella and Parashewanella.</title>
        <authorList>
            <person name="Wang G."/>
        </authorList>
    </citation>
    <scope>NUCLEOTIDE SEQUENCE [LARGE SCALE GENOMIC DNA]</scope>
    <source>
        <strain evidence="20 21">C51</strain>
    </source>
</reference>
<keyword evidence="4 15" id="KW-0489">Methyltransferase</keyword>
<dbReference type="InterPro" id="IPR035996">
    <property type="entry name" value="4pyrrol_Methylase_sf"/>
</dbReference>
<name>A0A3L8Q0Q5_9GAMM</name>
<dbReference type="UniPathway" id="UPA00148">
    <property type="reaction ID" value="UER00211"/>
</dbReference>
<evidence type="ECO:0000256" key="1">
    <source>
        <dbReference type="ARBA" id="ARBA00005010"/>
    </source>
</evidence>
<keyword evidence="11 15" id="KW-0511">Multifunctional enzyme</keyword>
<comment type="catalytic activity">
    <reaction evidence="13 15">
        <text>precorrin-2 + NAD(+) = sirohydrochlorin + NADH + 2 H(+)</text>
        <dbReference type="Rhea" id="RHEA:15613"/>
        <dbReference type="ChEBI" id="CHEBI:15378"/>
        <dbReference type="ChEBI" id="CHEBI:57540"/>
        <dbReference type="ChEBI" id="CHEBI:57945"/>
        <dbReference type="ChEBI" id="CHEBI:58351"/>
        <dbReference type="ChEBI" id="CHEBI:58827"/>
        <dbReference type="EC" id="1.3.1.76"/>
    </reaction>
</comment>
<dbReference type="CDD" id="cd11642">
    <property type="entry name" value="SUMT"/>
    <property type="match status" value="1"/>
</dbReference>
<feature type="binding site" evidence="15">
    <location>
        <begin position="329"/>
        <end position="330"/>
    </location>
    <ligand>
        <name>S-adenosyl-L-methionine</name>
        <dbReference type="ChEBI" id="CHEBI:59789"/>
    </ligand>
</feature>
<keyword evidence="3 15" id="KW-0169">Cobalamin biosynthesis</keyword>
<dbReference type="GO" id="GO:0004851">
    <property type="term" value="F:uroporphyrin-III C-methyltransferase activity"/>
    <property type="evidence" value="ECO:0007669"/>
    <property type="project" value="UniProtKB-UniRule"/>
</dbReference>
<comment type="catalytic activity">
    <reaction evidence="15">
        <text>uroporphyrinogen III + 2 S-adenosyl-L-methionine = precorrin-2 + 2 S-adenosyl-L-homocysteine + H(+)</text>
        <dbReference type="Rhea" id="RHEA:32459"/>
        <dbReference type="ChEBI" id="CHEBI:15378"/>
        <dbReference type="ChEBI" id="CHEBI:57308"/>
        <dbReference type="ChEBI" id="CHEBI:57856"/>
        <dbReference type="ChEBI" id="CHEBI:58827"/>
        <dbReference type="ChEBI" id="CHEBI:59789"/>
        <dbReference type="EC" id="2.1.1.107"/>
    </reaction>
</comment>
<organism evidence="20 21">
    <name type="scientific">Parashewanella curva</name>
    <dbReference type="NCBI Taxonomy" id="2338552"/>
    <lineage>
        <taxon>Bacteria</taxon>
        <taxon>Pseudomonadati</taxon>
        <taxon>Pseudomonadota</taxon>
        <taxon>Gammaproteobacteria</taxon>
        <taxon>Alteromonadales</taxon>
        <taxon>Shewanellaceae</taxon>
        <taxon>Parashewanella</taxon>
    </lineage>
</organism>
<dbReference type="Gene3D" id="1.10.8.210">
    <property type="entry name" value="Sirohaem synthase, dimerisation domain"/>
    <property type="match status" value="1"/>
</dbReference>
<accession>A0A3L8Q0Q5</accession>
<evidence type="ECO:0000259" key="19">
    <source>
        <dbReference type="Pfam" id="PF14824"/>
    </source>
</evidence>
<proteinExistence type="inferred from homology"/>
<dbReference type="GO" id="GO:0032259">
    <property type="term" value="P:methylation"/>
    <property type="evidence" value="ECO:0007669"/>
    <property type="project" value="UniProtKB-KW"/>
</dbReference>
<feature type="domain" description="Sirohaem synthase dimerisation" evidence="18">
    <location>
        <begin position="150"/>
        <end position="205"/>
    </location>
</feature>
<evidence type="ECO:0000256" key="14">
    <source>
        <dbReference type="ARBA" id="ARBA00060548"/>
    </source>
</evidence>
<dbReference type="GO" id="GO:0019354">
    <property type="term" value="P:siroheme biosynthetic process"/>
    <property type="evidence" value="ECO:0007669"/>
    <property type="project" value="UniProtKB-UniRule"/>
</dbReference>
<evidence type="ECO:0000256" key="15">
    <source>
        <dbReference type="HAMAP-Rule" id="MF_01646"/>
    </source>
</evidence>
<dbReference type="InterPro" id="IPR006366">
    <property type="entry name" value="CobA/CysG_C"/>
</dbReference>
<feature type="region of interest" description="Precorrin-2 dehydrogenase / sirohydrochlorin ferrochelatase" evidence="15">
    <location>
        <begin position="1"/>
        <end position="203"/>
    </location>
</feature>
<evidence type="ECO:0000256" key="3">
    <source>
        <dbReference type="ARBA" id="ARBA00022573"/>
    </source>
</evidence>
<dbReference type="InterPro" id="IPR006367">
    <property type="entry name" value="Sirohaem_synthase_N"/>
</dbReference>
<evidence type="ECO:0000256" key="5">
    <source>
        <dbReference type="ARBA" id="ARBA00022679"/>
    </source>
</evidence>
<protein>
    <recommendedName>
        <fullName evidence="15">Siroheme synthase</fullName>
    </recommendedName>
    <domain>
        <recommendedName>
            <fullName evidence="15">Uroporphyrinogen-III C-methyltransferase</fullName>
            <shortName evidence="15">Urogen III methylase</shortName>
            <ecNumber evidence="15">2.1.1.107</ecNumber>
        </recommendedName>
        <alternativeName>
            <fullName evidence="15">SUMT</fullName>
        </alternativeName>
        <alternativeName>
            <fullName evidence="15">Uroporphyrinogen III methylase</fullName>
            <shortName evidence="15">UROM</shortName>
        </alternativeName>
    </domain>
    <domain>
        <recommendedName>
            <fullName evidence="15">Precorrin-2 dehydrogenase</fullName>
            <ecNumber evidence="15">1.3.1.76</ecNumber>
        </recommendedName>
    </domain>
    <domain>
        <recommendedName>
            <fullName evidence="15">Sirohydrochlorin ferrochelatase</fullName>
            <ecNumber evidence="15">4.99.1.4</ecNumber>
        </recommendedName>
    </domain>
</protein>
<evidence type="ECO:0000313" key="21">
    <source>
        <dbReference type="Proteomes" id="UP000281474"/>
    </source>
</evidence>
<keyword evidence="8 15" id="KW-0520">NAD</keyword>
<dbReference type="GO" id="GO:0009236">
    <property type="term" value="P:cobalamin biosynthetic process"/>
    <property type="evidence" value="ECO:0007669"/>
    <property type="project" value="UniProtKB-UniRule"/>
</dbReference>
<dbReference type="SUPFAM" id="SSF51735">
    <property type="entry name" value="NAD(P)-binding Rossmann-fold domains"/>
    <property type="match status" value="1"/>
</dbReference>
<dbReference type="InterPro" id="IPR014777">
    <property type="entry name" value="4pyrrole_Mease_sub1"/>
</dbReference>
<feature type="binding site" evidence="15">
    <location>
        <begin position="22"/>
        <end position="23"/>
    </location>
    <ligand>
        <name>NAD(+)</name>
        <dbReference type="ChEBI" id="CHEBI:57540"/>
    </ligand>
</feature>
<dbReference type="GO" id="GO:0051266">
    <property type="term" value="F:sirohydrochlorin ferrochelatase activity"/>
    <property type="evidence" value="ECO:0007669"/>
    <property type="project" value="UniProtKB-EC"/>
</dbReference>
<dbReference type="Gene3D" id="3.40.50.720">
    <property type="entry name" value="NAD(P)-binding Rossmann-like Domain"/>
    <property type="match status" value="1"/>
</dbReference>
<comment type="caution">
    <text evidence="15">Lacks conserved residue(s) required for the propagation of feature annotation.</text>
</comment>
<evidence type="ECO:0000256" key="4">
    <source>
        <dbReference type="ARBA" id="ARBA00022603"/>
    </source>
</evidence>
<dbReference type="NCBIfam" id="NF004790">
    <property type="entry name" value="PRK06136.1"/>
    <property type="match status" value="1"/>
</dbReference>
<evidence type="ECO:0000256" key="9">
    <source>
        <dbReference type="ARBA" id="ARBA00023239"/>
    </source>
</evidence>
<comment type="function">
    <text evidence="15">Multifunctional enzyme that catalyzes the SAM-dependent methylations of uroporphyrinogen III at position C-2 and C-7 to form precorrin-2 via precorrin-1. Then it catalyzes the NAD-dependent ring dehydrogenation of precorrin-2 to yield sirohydrochlorin. Finally, it catalyzes the ferrochelation of sirohydrochlorin to yield siroheme.</text>
</comment>
<dbReference type="NCBIfam" id="TIGR01469">
    <property type="entry name" value="cobA_cysG_Cterm"/>
    <property type="match status" value="1"/>
</dbReference>
<keyword evidence="21" id="KW-1185">Reference proteome</keyword>
<dbReference type="HAMAP" id="MF_01646">
    <property type="entry name" value="Siroheme_synth"/>
    <property type="match status" value="1"/>
</dbReference>
<dbReference type="SUPFAM" id="SSF53790">
    <property type="entry name" value="Tetrapyrrole methylase"/>
    <property type="match status" value="1"/>
</dbReference>
<feature type="active site" description="Proton acceptor" evidence="15 16">
    <location>
        <position position="246"/>
    </location>
</feature>
<evidence type="ECO:0000256" key="6">
    <source>
        <dbReference type="ARBA" id="ARBA00022691"/>
    </source>
</evidence>
<feature type="binding site" evidence="15">
    <location>
        <begin position="299"/>
        <end position="301"/>
    </location>
    <ligand>
        <name>S-adenosyl-L-methionine</name>
        <dbReference type="ChEBI" id="CHEBI:59789"/>
    </ligand>
</feature>
<dbReference type="EC" id="1.3.1.76" evidence="15"/>
<comment type="caution">
    <text evidence="20">The sequence shown here is derived from an EMBL/GenBank/DDBJ whole genome shotgun (WGS) entry which is preliminary data.</text>
</comment>
<feature type="binding site" evidence="15">
    <location>
        <begin position="43"/>
        <end position="44"/>
    </location>
    <ligand>
        <name>NAD(+)</name>
        <dbReference type="ChEBI" id="CHEBI:57540"/>
    </ligand>
</feature>
<dbReference type="EC" id="2.1.1.107" evidence="15"/>
<keyword evidence="6 15" id="KW-0949">S-adenosyl-L-methionine</keyword>
<feature type="active site" description="Proton donor" evidence="15 16">
    <location>
        <position position="268"/>
    </location>
</feature>
<dbReference type="InterPro" id="IPR000878">
    <property type="entry name" value="4pyrrol_Mease"/>
</dbReference>
<dbReference type="InterPro" id="IPR012409">
    <property type="entry name" value="Sirohaem_synth"/>
</dbReference>
<feature type="region of interest" description="Uroporphyrinogen-III C-methyltransferase" evidence="15">
    <location>
        <begin position="214"/>
        <end position="469"/>
    </location>
</feature>
<comment type="catalytic activity">
    <reaction evidence="15">
        <text>siroheme + 2 H(+) = sirohydrochlorin + Fe(2+)</text>
        <dbReference type="Rhea" id="RHEA:24360"/>
        <dbReference type="ChEBI" id="CHEBI:15378"/>
        <dbReference type="ChEBI" id="CHEBI:29033"/>
        <dbReference type="ChEBI" id="CHEBI:58351"/>
        <dbReference type="ChEBI" id="CHEBI:60052"/>
        <dbReference type="EC" id="4.99.1.4"/>
    </reaction>
</comment>
<evidence type="ECO:0000256" key="2">
    <source>
        <dbReference type="ARBA" id="ARBA00005879"/>
    </source>
</evidence>
<dbReference type="Gene3D" id="3.30.950.10">
    <property type="entry name" value="Methyltransferase, Cobalt-precorrin-4 Transmethylase, Domain 2"/>
    <property type="match status" value="1"/>
</dbReference>
<keyword evidence="10 15" id="KW-0627">Porphyrin biosynthesis</keyword>
<dbReference type="Pfam" id="PF14824">
    <property type="entry name" value="Sirohm_synth_M"/>
    <property type="match status" value="1"/>
</dbReference>
<dbReference type="FunFam" id="3.30.950.10:FF:000001">
    <property type="entry name" value="Siroheme synthase"/>
    <property type="match status" value="1"/>
</dbReference>
<dbReference type="InterPro" id="IPR036291">
    <property type="entry name" value="NAD(P)-bd_dom_sf"/>
</dbReference>
<dbReference type="EC" id="4.99.1.4" evidence="15"/>
<evidence type="ECO:0000256" key="16">
    <source>
        <dbReference type="PIRSR" id="PIRSR036426-1"/>
    </source>
</evidence>
<dbReference type="PANTHER" id="PTHR45790">
    <property type="entry name" value="SIROHEME SYNTHASE-RELATED"/>
    <property type="match status" value="1"/>
</dbReference>
<feature type="binding site" evidence="15">
    <location>
        <position position="381"/>
    </location>
    <ligand>
        <name>S-adenosyl-L-methionine</name>
        <dbReference type="ChEBI" id="CHEBI:59789"/>
    </ligand>
</feature>
<dbReference type="Proteomes" id="UP000281474">
    <property type="component" value="Unassembled WGS sequence"/>
</dbReference>
<dbReference type="FunFam" id="3.30.160.110:FF:000001">
    <property type="entry name" value="Siroheme synthase"/>
    <property type="match status" value="1"/>
</dbReference>
<dbReference type="NCBIfam" id="TIGR01470">
    <property type="entry name" value="cysG_Nterm"/>
    <property type="match status" value="1"/>
</dbReference>
<evidence type="ECO:0000256" key="7">
    <source>
        <dbReference type="ARBA" id="ARBA00023002"/>
    </source>
</evidence>
<dbReference type="PANTHER" id="PTHR45790:SF1">
    <property type="entry name" value="SIROHEME SYNTHASE"/>
    <property type="match status" value="1"/>
</dbReference>
<dbReference type="InterPro" id="IPR019478">
    <property type="entry name" value="Sirohaem_synthase_dimer_dom"/>
</dbReference>
<feature type="binding site" evidence="15">
    <location>
        <position position="304"/>
    </location>
    <ligand>
        <name>S-adenosyl-L-methionine</name>
        <dbReference type="ChEBI" id="CHEBI:59789"/>
    </ligand>
</feature>
<dbReference type="UniPathway" id="UPA00262">
    <property type="reaction ID" value="UER00211"/>
</dbReference>
<evidence type="ECO:0000256" key="10">
    <source>
        <dbReference type="ARBA" id="ARBA00023244"/>
    </source>
</evidence>
<dbReference type="Pfam" id="PF10414">
    <property type="entry name" value="CysG_dimeriser"/>
    <property type="match status" value="1"/>
</dbReference>
<dbReference type="PIRSF" id="PIRSF036426">
    <property type="entry name" value="Sirohaem_synth"/>
    <property type="match status" value="1"/>
</dbReference>
<dbReference type="InterPro" id="IPR050161">
    <property type="entry name" value="Siro_Cobalamin_biosynth"/>
</dbReference>
<comment type="similarity">
    <text evidence="15">In the C-terminal section; belongs to the precorrin methyltransferase family.</text>
</comment>
<evidence type="ECO:0000256" key="13">
    <source>
        <dbReference type="ARBA" id="ARBA00047561"/>
    </source>
</evidence>
<comment type="pathway">
    <text evidence="15">Cofactor biosynthesis; adenosylcobalamin biosynthesis; sirohydrochlorin from precorrin-2: step 1/1.</text>
</comment>
<dbReference type="FunFam" id="3.40.1010.10:FF:000001">
    <property type="entry name" value="Siroheme synthase"/>
    <property type="match status" value="1"/>
</dbReference>
<feature type="binding site" evidence="15">
    <location>
        <position position="410"/>
    </location>
    <ligand>
        <name>S-adenosyl-L-methionine</name>
        <dbReference type="ChEBI" id="CHEBI:59789"/>
    </ligand>
</feature>
<keyword evidence="15" id="KW-0597">Phosphoprotein</keyword>
<comment type="similarity">
    <text evidence="2">Belongs to the precorrin methyltransferase family.</text>
</comment>
<dbReference type="InterPro" id="IPR028281">
    <property type="entry name" value="Sirohaem_synthase_central"/>
</dbReference>
<dbReference type="AlphaFoldDB" id="A0A3L8Q0Q5"/>
<evidence type="ECO:0000259" key="18">
    <source>
        <dbReference type="Pfam" id="PF10414"/>
    </source>
</evidence>
<feature type="domain" description="Siroheme synthase central" evidence="19">
    <location>
        <begin position="124"/>
        <end position="146"/>
    </location>
</feature>
<feature type="domain" description="Tetrapyrrole methylase" evidence="17">
    <location>
        <begin position="216"/>
        <end position="426"/>
    </location>
</feature>
<sequence>MDYLPIFADLKHRPCLVVGGGEVAWRKARMLLKAGAEVRVIACEVNEEFKQALQADEISLLSQEFSPANLDGIFLAIAATDSKTVNALVYQSANQRQVLVNVVDDTKRCSFIVPSIVDRSPIIVAISSSGRAPVLARLIREKLEAMLPQHIGKMAEIAGRFRTKLAKTVKTLAGRRYFWEQAFNGLFSELVAAGRSTEAEQELQSLSRNVEPQGQVALIGAGSGDVGLLTLRALQLMQQADVVLYDNLVSGEVMELVRHDAELVSVGKKARFHSLPQEETNRLLVHYAKQGKRVVRLKGGDPFVFGRGGEELEVLFEAGISFQEVPGITAAAGATAYAGIPLTHRDYAQSAMFITGHLKLGADQLDWATLAREKQTLIIYMGLMKASHIQKQLIFHGRSTETPVAIIERGTQKSQKVLKGQLNELAQLAEHAVSPALIVVGEVVNLSEKLHWFGQQEKHQQLSAVVKLA</sequence>
<feature type="modified residue" description="Phosphoserine" evidence="15">
    <location>
        <position position="128"/>
    </location>
</feature>
<evidence type="ECO:0000256" key="12">
    <source>
        <dbReference type="ARBA" id="ARBA00025705"/>
    </source>
</evidence>
<gene>
    <name evidence="20" type="primary">cobA</name>
    <name evidence="15" type="synonym">cysG</name>
    <name evidence="20" type="ORF">D5018_04105</name>
</gene>
<keyword evidence="5 15" id="KW-0808">Transferase</keyword>
<dbReference type="NCBIfam" id="NF007922">
    <property type="entry name" value="PRK10637.1"/>
    <property type="match status" value="1"/>
</dbReference>
<dbReference type="Gene3D" id="3.40.1010.10">
    <property type="entry name" value="Cobalt-precorrin-4 Transmethylase, Domain 1"/>
    <property type="match status" value="1"/>
</dbReference>
<evidence type="ECO:0000259" key="17">
    <source>
        <dbReference type="Pfam" id="PF00590"/>
    </source>
</evidence>
<dbReference type="InterPro" id="IPR014776">
    <property type="entry name" value="4pyrrole_Mease_sub2"/>
</dbReference>
<keyword evidence="9 15" id="KW-0456">Lyase</keyword>
<dbReference type="OrthoDB" id="9815856at2"/>
<evidence type="ECO:0000256" key="11">
    <source>
        <dbReference type="ARBA" id="ARBA00023268"/>
    </source>
</evidence>
<dbReference type="SUPFAM" id="SSF75615">
    <property type="entry name" value="Siroheme synthase middle domains-like"/>
    <property type="match status" value="1"/>
</dbReference>
<comment type="pathway">
    <text evidence="1 15">Porphyrin-containing compound metabolism; siroheme biosynthesis; sirohydrochlorin from precorrin-2: step 1/1.</text>
</comment>
<dbReference type="GO" id="GO:0043115">
    <property type="term" value="F:precorrin-2 dehydrogenase activity"/>
    <property type="evidence" value="ECO:0007669"/>
    <property type="project" value="UniProtKB-UniRule"/>
</dbReference>
<dbReference type="Gene3D" id="3.30.160.110">
    <property type="entry name" value="Siroheme synthase, domain 2"/>
    <property type="match status" value="1"/>
</dbReference>
<dbReference type="GO" id="GO:0051287">
    <property type="term" value="F:NAD binding"/>
    <property type="evidence" value="ECO:0007669"/>
    <property type="project" value="InterPro"/>
</dbReference>
<dbReference type="Pfam" id="PF13241">
    <property type="entry name" value="NAD_binding_7"/>
    <property type="match status" value="1"/>
</dbReference>
<comment type="pathway">
    <text evidence="12 15">Porphyrin-containing compound metabolism; siroheme biosynthesis; precorrin-2 from uroporphyrinogen III: step 1/1.</text>
</comment>
<comment type="pathway">
    <text evidence="15">Porphyrin-containing compound metabolism; siroheme biosynthesis; siroheme from sirohydrochlorin: step 1/1.</text>
</comment>
<comment type="similarity">
    <text evidence="15">In the N-terminal section; belongs to the precorrin-2 dehydrogenase / sirohydrochlorin ferrochelatase family.</text>
</comment>
<keyword evidence="7 15" id="KW-0560">Oxidoreductase</keyword>
<dbReference type="RefSeq" id="WP_121837730.1">
    <property type="nucleotide sequence ID" value="NZ_ML014758.1"/>
</dbReference>
<evidence type="ECO:0000313" key="20">
    <source>
        <dbReference type="EMBL" id="RLV61030.1"/>
    </source>
</evidence>